<dbReference type="Gene3D" id="1.10.10.60">
    <property type="entry name" value="Homeodomain-like"/>
    <property type="match status" value="1"/>
</dbReference>
<organism evidence="12 13">
    <name type="scientific">Drosophila mauritiana</name>
    <name type="common">Fruit fly</name>
    <dbReference type="NCBI Taxonomy" id="7226"/>
    <lineage>
        <taxon>Eukaryota</taxon>
        <taxon>Metazoa</taxon>
        <taxon>Ecdysozoa</taxon>
        <taxon>Arthropoda</taxon>
        <taxon>Hexapoda</taxon>
        <taxon>Insecta</taxon>
        <taxon>Pterygota</taxon>
        <taxon>Neoptera</taxon>
        <taxon>Endopterygota</taxon>
        <taxon>Diptera</taxon>
        <taxon>Brachycera</taxon>
        <taxon>Muscomorpha</taxon>
        <taxon>Ephydroidea</taxon>
        <taxon>Drosophilidae</taxon>
        <taxon>Drosophila</taxon>
        <taxon>Sophophora</taxon>
    </lineage>
</organism>
<keyword evidence="4 9" id="KW-0238">DNA-binding</keyword>
<dbReference type="Pfam" id="PF00046">
    <property type="entry name" value="Homeodomain"/>
    <property type="match status" value="1"/>
</dbReference>
<evidence type="ECO:0000256" key="4">
    <source>
        <dbReference type="ARBA" id="ARBA00023125"/>
    </source>
</evidence>
<evidence type="ECO:0000256" key="3">
    <source>
        <dbReference type="ARBA" id="ARBA00023015"/>
    </source>
</evidence>
<dbReference type="InterPro" id="IPR009057">
    <property type="entry name" value="Homeodomain-like_sf"/>
</dbReference>
<dbReference type="PROSITE" id="PS50071">
    <property type="entry name" value="HOMEOBOX_2"/>
    <property type="match status" value="1"/>
</dbReference>
<evidence type="ECO:0000256" key="9">
    <source>
        <dbReference type="PROSITE-ProRule" id="PRU00108"/>
    </source>
</evidence>
<dbReference type="Proteomes" id="UP000515162">
    <property type="component" value="Chromosome 3R"/>
</dbReference>
<dbReference type="InterPro" id="IPR001356">
    <property type="entry name" value="HD"/>
</dbReference>
<dbReference type="GO" id="GO:0005634">
    <property type="term" value="C:nucleus"/>
    <property type="evidence" value="ECO:0007669"/>
    <property type="project" value="UniProtKB-SubCell"/>
</dbReference>
<keyword evidence="2" id="KW-0217">Developmental protein</keyword>
<protein>
    <submittedName>
        <fullName evidence="13">Homeobox protein Hox-D3</fullName>
    </submittedName>
</protein>
<evidence type="ECO:0000256" key="2">
    <source>
        <dbReference type="ARBA" id="ARBA00022473"/>
    </source>
</evidence>
<keyword evidence="6" id="KW-0010">Activator</keyword>
<evidence type="ECO:0000256" key="10">
    <source>
        <dbReference type="RuleBase" id="RU000682"/>
    </source>
</evidence>
<evidence type="ECO:0000256" key="8">
    <source>
        <dbReference type="ARBA" id="ARBA00023242"/>
    </source>
</evidence>
<evidence type="ECO:0000259" key="11">
    <source>
        <dbReference type="PROSITE" id="PS50071"/>
    </source>
</evidence>
<evidence type="ECO:0000256" key="7">
    <source>
        <dbReference type="ARBA" id="ARBA00023163"/>
    </source>
</evidence>
<dbReference type="GeneID" id="117143146"/>
<gene>
    <name evidence="13" type="primary">LOC117143146</name>
</gene>
<dbReference type="PRINTS" id="PR00024">
    <property type="entry name" value="HOMEOBOX"/>
</dbReference>
<name>A0A6P8KH93_DROMA</name>
<keyword evidence="3" id="KW-0805">Transcription regulation</keyword>
<dbReference type="SMART" id="SM00389">
    <property type="entry name" value="HOX"/>
    <property type="match status" value="1"/>
</dbReference>
<sequence>MLRTIIISAAHHLRLSEKADWPGTLCALFKKRLRRIRDFSNSLDLEAKRTAMKNSHANVDYESYCYEDITKSWLNQTEGYTDCSYVYDHSAASAYADYNKLETNWCNEANDQWLQNDAAAGQELRSQRPKLRAISSNRKERTAFSKTQLKQLEAEFCYSNYLTRLRRYEIAVALELTERQVKVWFQNRRMKCKRIKLEEQQGSAAKTPF</sequence>
<evidence type="ECO:0000256" key="6">
    <source>
        <dbReference type="ARBA" id="ARBA00023159"/>
    </source>
</evidence>
<feature type="DNA-binding region" description="Homeobox" evidence="9">
    <location>
        <begin position="137"/>
        <end position="196"/>
    </location>
</feature>
<reference evidence="13" key="1">
    <citation type="submission" date="2025-08" db="UniProtKB">
        <authorList>
            <consortium name="RefSeq"/>
        </authorList>
    </citation>
    <scope>IDENTIFICATION</scope>
    <source>
        <strain evidence="13">Mau12</strain>
        <tissue evidence="13">Whole Body</tissue>
    </source>
</reference>
<dbReference type="FunFam" id="1.10.10.60:FF:000648">
    <property type="entry name" value="GD18444"/>
    <property type="match status" value="1"/>
</dbReference>
<evidence type="ECO:0000256" key="1">
    <source>
        <dbReference type="ARBA" id="ARBA00004123"/>
    </source>
</evidence>
<keyword evidence="5 9" id="KW-0371">Homeobox</keyword>
<accession>A0A6P8KH93</accession>
<dbReference type="GO" id="GO:0000978">
    <property type="term" value="F:RNA polymerase II cis-regulatory region sequence-specific DNA binding"/>
    <property type="evidence" value="ECO:0007669"/>
    <property type="project" value="TreeGrafter"/>
</dbReference>
<dbReference type="GO" id="GO:0000981">
    <property type="term" value="F:DNA-binding transcription factor activity, RNA polymerase II-specific"/>
    <property type="evidence" value="ECO:0007669"/>
    <property type="project" value="InterPro"/>
</dbReference>
<dbReference type="PANTHER" id="PTHR24328">
    <property type="entry name" value="HOMEOBOX PROTEIN MOX"/>
    <property type="match status" value="1"/>
</dbReference>
<feature type="domain" description="Homeobox" evidence="11">
    <location>
        <begin position="135"/>
        <end position="195"/>
    </location>
</feature>
<dbReference type="InterPro" id="IPR020479">
    <property type="entry name" value="HD_metazoa"/>
</dbReference>
<dbReference type="CDD" id="cd00086">
    <property type="entry name" value="homeodomain"/>
    <property type="match status" value="1"/>
</dbReference>
<dbReference type="PROSITE" id="PS00027">
    <property type="entry name" value="HOMEOBOX_1"/>
    <property type="match status" value="1"/>
</dbReference>
<keyword evidence="8 9" id="KW-0539">Nucleus</keyword>
<dbReference type="SUPFAM" id="SSF46689">
    <property type="entry name" value="Homeodomain-like"/>
    <property type="match status" value="1"/>
</dbReference>
<keyword evidence="7" id="KW-0804">Transcription</keyword>
<evidence type="ECO:0000313" key="12">
    <source>
        <dbReference type="Proteomes" id="UP000515162"/>
    </source>
</evidence>
<keyword evidence="12" id="KW-1185">Reference proteome</keyword>
<dbReference type="GO" id="GO:0045944">
    <property type="term" value="P:positive regulation of transcription by RNA polymerase II"/>
    <property type="evidence" value="ECO:0007669"/>
    <property type="project" value="InterPro"/>
</dbReference>
<dbReference type="RefSeq" id="XP_033163534.1">
    <property type="nucleotide sequence ID" value="XM_033307643.1"/>
</dbReference>
<dbReference type="AlphaFoldDB" id="A0A6P8KH93"/>
<comment type="subcellular location">
    <subcellularLocation>
        <location evidence="1 9 10">Nucleus</location>
    </subcellularLocation>
</comment>
<evidence type="ECO:0000256" key="5">
    <source>
        <dbReference type="ARBA" id="ARBA00023155"/>
    </source>
</evidence>
<evidence type="ECO:0000313" key="13">
    <source>
        <dbReference type="RefSeq" id="XP_033163534.1"/>
    </source>
</evidence>
<dbReference type="PANTHER" id="PTHR24328:SF7">
    <property type="entry name" value="BUTTONLESS"/>
    <property type="match status" value="1"/>
</dbReference>
<dbReference type="InterPro" id="IPR017970">
    <property type="entry name" value="Homeobox_CS"/>
</dbReference>
<dbReference type="InterPro" id="IPR042634">
    <property type="entry name" value="MOX-1/MOX-2"/>
</dbReference>
<proteinExistence type="predicted"/>